<keyword evidence="7" id="KW-0175">Coiled coil</keyword>
<dbReference type="GO" id="GO:0045944">
    <property type="term" value="P:positive regulation of transcription by RNA polymerase II"/>
    <property type="evidence" value="ECO:0007669"/>
    <property type="project" value="EnsemblFungi"/>
</dbReference>
<evidence type="ECO:0000256" key="8">
    <source>
        <dbReference type="SAM" id="MobiDB-lite"/>
    </source>
</evidence>
<dbReference type="GO" id="GO:0080025">
    <property type="term" value="F:phosphatidylinositol-3,5-bisphosphate binding"/>
    <property type="evidence" value="ECO:0007669"/>
    <property type="project" value="EnsemblFungi"/>
</dbReference>
<dbReference type="GO" id="GO:0042826">
    <property type="term" value="F:histone deacetylase binding"/>
    <property type="evidence" value="ECO:0007669"/>
    <property type="project" value="EnsemblFungi"/>
</dbReference>
<dbReference type="Gene3D" id="1.20.5.340">
    <property type="match status" value="1"/>
</dbReference>
<dbReference type="STRING" id="763406.A0A1E3NHI1"/>
<evidence type="ECO:0000313" key="10">
    <source>
        <dbReference type="EMBL" id="ODQ45587.1"/>
    </source>
</evidence>
<reference evidence="10 11" key="1">
    <citation type="journal article" date="2016" name="Proc. Natl. Acad. Sci. U.S.A.">
        <title>Comparative genomics of biotechnologically important yeasts.</title>
        <authorList>
            <person name="Riley R."/>
            <person name="Haridas S."/>
            <person name="Wolfe K.H."/>
            <person name="Lopes M.R."/>
            <person name="Hittinger C.T."/>
            <person name="Goeker M."/>
            <person name="Salamov A.A."/>
            <person name="Wisecaver J.H."/>
            <person name="Long T.M."/>
            <person name="Calvey C.H."/>
            <person name="Aerts A.L."/>
            <person name="Barry K.W."/>
            <person name="Choi C."/>
            <person name="Clum A."/>
            <person name="Coughlan A.Y."/>
            <person name="Deshpande S."/>
            <person name="Douglass A.P."/>
            <person name="Hanson S.J."/>
            <person name="Klenk H.-P."/>
            <person name="LaButti K.M."/>
            <person name="Lapidus A."/>
            <person name="Lindquist E.A."/>
            <person name="Lipzen A.M."/>
            <person name="Meier-Kolthoff J.P."/>
            <person name="Ohm R.A."/>
            <person name="Otillar R.P."/>
            <person name="Pangilinan J.L."/>
            <person name="Peng Y."/>
            <person name="Rokas A."/>
            <person name="Rosa C.A."/>
            <person name="Scheuner C."/>
            <person name="Sibirny A.A."/>
            <person name="Slot J.C."/>
            <person name="Stielow J.B."/>
            <person name="Sun H."/>
            <person name="Kurtzman C.P."/>
            <person name="Blackwell M."/>
            <person name="Grigoriev I.V."/>
            <person name="Jeffries T.W."/>
        </authorList>
    </citation>
    <scope>NUCLEOTIDE SEQUENCE [LARGE SCALE GENOMIC DNA]</scope>
    <source>
        <strain evidence="10 11">NRRL Y-2026</strain>
    </source>
</reference>
<dbReference type="PANTHER" id="PTHR19848">
    <property type="entry name" value="WD40 REPEAT PROTEIN"/>
    <property type="match status" value="1"/>
</dbReference>
<dbReference type="GO" id="GO:0005634">
    <property type="term" value="C:nucleus"/>
    <property type="evidence" value="ECO:0007669"/>
    <property type="project" value="EnsemblFungi"/>
</dbReference>
<dbReference type="GO" id="GO:0006974">
    <property type="term" value="P:DNA damage response"/>
    <property type="evidence" value="ECO:0007669"/>
    <property type="project" value="EnsemblFungi"/>
</dbReference>
<dbReference type="GO" id="GO:0006972">
    <property type="term" value="P:hyperosmotic response"/>
    <property type="evidence" value="ECO:0007669"/>
    <property type="project" value="EnsemblFungi"/>
</dbReference>
<evidence type="ECO:0000256" key="5">
    <source>
        <dbReference type="ARBA" id="ARBA00023163"/>
    </source>
</evidence>
<dbReference type="AlphaFoldDB" id="A0A1E3NHI1"/>
<feature type="non-terminal residue" evidence="10">
    <location>
        <position position="605"/>
    </location>
</feature>
<feature type="repeat" description="WD" evidence="6">
    <location>
        <begin position="345"/>
        <end position="379"/>
    </location>
</feature>
<dbReference type="InterPro" id="IPR019775">
    <property type="entry name" value="WD40_repeat_CS"/>
</dbReference>
<dbReference type="GeneID" id="30178959"/>
<dbReference type="GO" id="GO:0042393">
    <property type="term" value="F:histone binding"/>
    <property type="evidence" value="ECO:0007669"/>
    <property type="project" value="EnsemblFungi"/>
</dbReference>
<feature type="repeat" description="WD" evidence="6">
    <location>
        <begin position="380"/>
        <end position="421"/>
    </location>
</feature>
<dbReference type="InterPro" id="IPR036322">
    <property type="entry name" value="WD40_repeat_dom_sf"/>
</dbReference>
<feature type="repeat" description="WD" evidence="6">
    <location>
        <begin position="421"/>
        <end position="462"/>
    </location>
</feature>
<feature type="repeat" description="WD" evidence="6">
    <location>
        <begin position="564"/>
        <end position="605"/>
    </location>
</feature>
<feature type="compositionally biased region" description="Polar residues" evidence="8">
    <location>
        <begin position="196"/>
        <end position="224"/>
    </location>
</feature>
<accession>A0A1E3NHI1</accession>
<dbReference type="Proteomes" id="UP000094455">
    <property type="component" value="Unassembled WGS sequence"/>
</dbReference>
<dbReference type="Gene3D" id="2.130.10.10">
    <property type="entry name" value="YVTN repeat-like/Quinoprotein amine dehydrogenase"/>
    <property type="match status" value="1"/>
</dbReference>
<dbReference type="GO" id="GO:0000122">
    <property type="term" value="P:negative regulation of transcription by RNA polymerase II"/>
    <property type="evidence" value="ECO:0007669"/>
    <property type="project" value="EnsemblFungi"/>
</dbReference>
<keyword evidence="2 6" id="KW-0853">WD repeat</keyword>
<dbReference type="EMBL" id="KV454004">
    <property type="protein sequence ID" value="ODQ45587.1"/>
    <property type="molecule type" value="Genomic_DNA"/>
</dbReference>
<dbReference type="SUPFAM" id="SSF50978">
    <property type="entry name" value="WD40 repeat-like"/>
    <property type="match status" value="1"/>
</dbReference>
<evidence type="ECO:0000259" key="9">
    <source>
        <dbReference type="Pfam" id="PF08581"/>
    </source>
</evidence>
<dbReference type="RefSeq" id="XP_019016700.1">
    <property type="nucleotide sequence ID" value="XM_019162272.1"/>
</dbReference>
<feature type="repeat" description="WD" evidence="6">
    <location>
        <begin position="522"/>
        <end position="563"/>
    </location>
</feature>
<evidence type="ECO:0000256" key="2">
    <source>
        <dbReference type="ARBA" id="ARBA00022574"/>
    </source>
</evidence>
<dbReference type="InterPro" id="IPR015943">
    <property type="entry name" value="WD40/YVTN_repeat-like_dom_sf"/>
</dbReference>
<dbReference type="GO" id="GO:0042304">
    <property type="term" value="P:regulation of fatty acid biosynthetic process"/>
    <property type="evidence" value="ECO:0007669"/>
    <property type="project" value="EnsemblFungi"/>
</dbReference>
<feature type="compositionally biased region" description="Polar residues" evidence="8">
    <location>
        <begin position="161"/>
        <end position="178"/>
    </location>
</feature>
<dbReference type="InterPro" id="IPR001680">
    <property type="entry name" value="WD40_rpt"/>
</dbReference>
<keyword evidence="1" id="KW-0678">Repressor</keyword>
<dbReference type="InterPro" id="IPR001632">
    <property type="entry name" value="WD40_G-protein_beta-like"/>
</dbReference>
<dbReference type="OrthoDB" id="17410at2759"/>
<dbReference type="GO" id="GO:0000278">
    <property type="term" value="P:mitotic cell cycle"/>
    <property type="evidence" value="ECO:0007669"/>
    <property type="project" value="EnsemblFungi"/>
</dbReference>
<dbReference type="CDD" id="cd00200">
    <property type="entry name" value="WD40"/>
    <property type="match status" value="1"/>
</dbReference>
<keyword evidence="3" id="KW-0677">Repeat</keyword>
<feature type="domain" description="Transcriptional repressor Tup1 N-terminal" evidence="9">
    <location>
        <begin position="15"/>
        <end position="90"/>
    </location>
</feature>
<dbReference type="Pfam" id="PF08581">
    <property type="entry name" value="Tup_N"/>
    <property type="match status" value="1"/>
</dbReference>
<keyword evidence="4" id="KW-0805">Transcription regulation</keyword>
<dbReference type="PANTHER" id="PTHR19848:SF8">
    <property type="entry name" value="F-BOX AND WD REPEAT DOMAIN CONTAINING 7"/>
    <property type="match status" value="1"/>
</dbReference>
<evidence type="ECO:0000256" key="3">
    <source>
        <dbReference type="ARBA" id="ARBA00022737"/>
    </source>
</evidence>
<dbReference type="PRINTS" id="PR00320">
    <property type="entry name" value="GPROTEINBRPT"/>
</dbReference>
<dbReference type="PROSITE" id="PS50294">
    <property type="entry name" value="WD_REPEATS_REGION"/>
    <property type="match status" value="6"/>
</dbReference>
<dbReference type="InterPro" id="IPR013890">
    <property type="entry name" value="Tscrpt_rep_Tup1_N"/>
</dbReference>
<gene>
    <name evidence="10" type="ORF">PICMEDRAFT_22649</name>
</gene>
<keyword evidence="5" id="KW-0804">Transcription</keyword>
<dbReference type="PROSITE" id="PS50082">
    <property type="entry name" value="WD_REPEATS_2"/>
    <property type="match status" value="6"/>
</dbReference>
<evidence type="ECO:0000256" key="1">
    <source>
        <dbReference type="ARBA" id="ARBA00022491"/>
    </source>
</evidence>
<feature type="repeat" description="WD" evidence="6">
    <location>
        <begin position="470"/>
        <end position="511"/>
    </location>
</feature>
<evidence type="ECO:0000313" key="11">
    <source>
        <dbReference type="Proteomes" id="UP000094455"/>
    </source>
</evidence>
<feature type="coiled-coil region" evidence="7">
    <location>
        <begin position="12"/>
        <end position="39"/>
    </location>
</feature>
<dbReference type="PRINTS" id="PR00319">
    <property type="entry name" value="GPROTEINB"/>
</dbReference>
<keyword evidence="11" id="KW-1185">Reference proteome</keyword>
<feature type="region of interest" description="Disordered" evidence="8">
    <location>
        <begin position="140"/>
        <end position="228"/>
    </location>
</feature>
<dbReference type="GO" id="GO:0003714">
    <property type="term" value="F:transcription corepressor activity"/>
    <property type="evidence" value="ECO:0007669"/>
    <property type="project" value="EnsemblFungi"/>
</dbReference>
<dbReference type="GO" id="GO:0036033">
    <property type="term" value="F:mediator complex binding"/>
    <property type="evidence" value="ECO:0007669"/>
    <property type="project" value="EnsemblFungi"/>
</dbReference>
<feature type="region of interest" description="Disordered" evidence="8">
    <location>
        <begin position="114"/>
        <end position="133"/>
    </location>
</feature>
<feature type="coiled-coil region" evidence="7">
    <location>
        <begin position="65"/>
        <end position="92"/>
    </location>
</feature>
<evidence type="ECO:0000256" key="7">
    <source>
        <dbReference type="SAM" id="Coils"/>
    </source>
</evidence>
<sequence length="605" mass="66897">NSSNNTNIMPSRAHLDELLEAIKGEFDNLTRETSRYQDDHHEYEIKLNQQHQELTNISNTVYELEQAHRSMKEAYEREIMKLKQELEVRDRLLEQQSLQQQAVAAQAQAHAHAQAHAQAQAQAQAHAQAQAQAVQTLNPAPYSQTPQQLPPPNLSSTSPPAYSNQLNKPDIFNNSGSSVDKKTNNTLAPIAPLASSLPNPASNEATSPSSSKTATYSGSKSLTKPQPAEESLIKRAQHNKPIPAFLKDFDAFGSLPYKKQHNDYYLVYNPKIPKKVDISLVHSFDHTSVVCCVRFSKDGKFLATGCNKLTQVFSVETGDLVARLNDESSVSTNGGYDTDTGDLYIRSVCFSPDGKFLATGAEDKIIRIWDLATRTIVKYLKGHEQDIYSLDFFPDGKRLVSGSGDRTVRIWDVYNGQCSLTLSIEDGVTTVAVSPDGSLIAAGSLDRTVRVWDANKGYLVERLDSSNEYGNGHMDSVYSVTFTNQGKEIASGSLDRTIKLWSLKDLDKQPSSVSKSNCEVTYVGHKDFVLSVCCTPDDEFILSGSKDRGVIMWDKETGEPYIMLQGHRNSVISVSVSPVLNPNGGYFATGSGDCKARIWKWERIT</sequence>
<dbReference type="GO" id="GO:2000879">
    <property type="term" value="P:negative regulation of dipeptide transport"/>
    <property type="evidence" value="ECO:0007669"/>
    <property type="project" value="EnsemblFungi"/>
</dbReference>
<dbReference type="GO" id="GO:0017053">
    <property type="term" value="C:transcription repressor complex"/>
    <property type="evidence" value="ECO:0007669"/>
    <property type="project" value="EnsemblFungi"/>
</dbReference>
<dbReference type="InterPro" id="IPR020472">
    <property type="entry name" value="WD40_PAC1"/>
</dbReference>
<name>A0A1E3NHI1_9ASCO</name>
<dbReference type="Pfam" id="PF00400">
    <property type="entry name" value="WD40"/>
    <property type="match status" value="7"/>
</dbReference>
<evidence type="ECO:0000256" key="4">
    <source>
        <dbReference type="ARBA" id="ARBA00023015"/>
    </source>
</evidence>
<feature type="non-terminal residue" evidence="10">
    <location>
        <position position="1"/>
    </location>
</feature>
<dbReference type="PROSITE" id="PS00678">
    <property type="entry name" value="WD_REPEATS_1"/>
    <property type="match status" value="2"/>
</dbReference>
<evidence type="ECO:0000256" key="6">
    <source>
        <dbReference type="PROSITE-ProRule" id="PRU00221"/>
    </source>
</evidence>
<proteinExistence type="predicted"/>
<dbReference type="SMART" id="SM00320">
    <property type="entry name" value="WD40"/>
    <property type="match status" value="7"/>
</dbReference>
<organism evidence="10 11">
    <name type="scientific">Pichia membranifaciens NRRL Y-2026</name>
    <dbReference type="NCBI Taxonomy" id="763406"/>
    <lineage>
        <taxon>Eukaryota</taxon>
        <taxon>Fungi</taxon>
        <taxon>Dikarya</taxon>
        <taxon>Ascomycota</taxon>
        <taxon>Saccharomycotina</taxon>
        <taxon>Pichiomycetes</taxon>
        <taxon>Pichiales</taxon>
        <taxon>Pichiaceae</taxon>
        <taxon>Pichia</taxon>
    </lineage>
</organism>
<protein>
    <recommendedName>
        <fullName evidence="9">Transcriptional repressor Tup1 N-terminal domain-containing protein</fullName>
    </recommendedName>
</protein>
<dbReference type="FunFam" id="2.130.10.10:FF:000111">
    <property type="entry name" value="Transcriptional repressor rco-1"/>
    <property type="match status" value="1"/>
</dbReference>